<dbReference type="Gene3D" id="2.40.30.10">
    <property type="entry name" value="Translation factors"/>
    <property type="match status" value="1"/>
</dbReference>
<dbReference type="InterPro" id="IPR008333">
    <property type="entry name" value="Cbr1-like_FAD-bd_dom"/>
</dbReference>
<dbReference type="InterPro" id="IPR050415">
    <property type="entry name" value="MRET"/>
</dbReference>
<sequence>MPPVPQSRPPAPNRPAPSRRRRLLGALVPPGFFDFWAGHVSKTLSFERPLARIVAVERASADAVTLVLRANRHWQGCAPGQHVSIGAEVDGRRVHRSYSPSVIDPRRRLLAITVKTIDGGLLSGHLATRAKRGDVLEIGQAYGAMTLPEDPSLPVLLLAAGSGITPLMAMLRTLARREVPTLATLLYWSRRRDQLCYVDELRALAASVPGLRVRFLLTGEAATAADEGEGRLDTELLATHVPDLALRHVYACGPGGFVDRARAVAAADAAAFQAEAFTLPDVAPATGGKVEVRLARSGRSVQVERGVPLLAALEAQGIKHPNACRMGLCNTCACGKRAGTTRHLIDGLVDSEAASALRICVSAALTDIELDL</sequence>
<dbReference type="InterPro" id="IPR017927">
    <property type="entry name" value="FAD-bd_FR_type"/>
</dbReference>
<reference evidence="3 4" key="1">
    <citation type="submission" date="2013-09" db="EMBL/GenBank/DDBJ databases">
        <title>Genome sequencing of Arenimonas composti.</title>
        <authorList>
            <person name="Chen F."/>
            <person name="Wang G."/>
        </authorList>
    </citation>
    <scope>NUCLEOTIDE SEQUENCE [LARGE SCALE GENOMIC DNA]</scope>
    <source>
        <strain evidence="3 4">TR7-09</strain>
    </source>
</reference>
<evidence type="ECO:0000259" key="1">
    <source>
        <dbReference type="PROSITE" id="PS51085"/>
    </source>
</evidence>
<dbReference type="AlphaFoldDB" id="A0A091BWU3"/>
<dbReference type="Pfam" id="PF00111">
    <property type="entry name" value="Fer2"/>
    <property type="match status" value="1"/>
</dbReference>
<dbReference type="SUPFAM" id="SSF52343">
    <property type="entry name" value="Ferredoxin reductase-like, C-terminal NADP-linked domain"/>
    <property type="match status" value="1"/>
</dbReference>
<dbReference type="InterPro" id="IPR017938">
    <property type="entry name" value="Riboflavin_synthase-like_b-brl"/>
</dbReference>
<dbReference type="CDD" id="cd00207">
    <property type="entry name" value="fer2"/>
    <property type="match status" value="1"/>
</dbReference>
<evidence type="ECO:0000313" key="4">
    <source>
        <dbReference type="Proteomes" id="UP000029391"/>
    </source>
</evidence>
<comment type="caution">
    <text evidence="3">The sequence shown here is derived from an EMBL/GenBank/DDBJ whole genome shotgun (WGS) entry which is preliminary data.</text>
</comment>
<evidence type="ECO:0008006" key="5">
    <source>
        <dbReference type="Google" id="ProtNLM"/>
    </source>
</evidence>
<dbReference type="Proteomes" id="UP000029391">
    <property type="component" value="Unassembled WGS sequence"/>
</dbReference>
<organism evidence="3 4">
    <name type="scientific">Arenimonas composti TR7-09 = DSM 18010</name>
    <dbReference type="NCBI Taxonomy" id="1121013"/>
    <lineage>
        <taxon>Bacteria</taxon>
        <taxon>Pseudomonadati</taxon>
        <taxon>Pseudomonadota</taxon>
        <taxon>Gammaproteobacteria</taxon>
        <taxon>Lysobacterales</taxon>
        <taxon>Lysobacteraceae</taxon>
        <taxon>Arenimonas</taxon>
    </lineage>
</organism>
<dbReference type="eggNOG" id="COG1018">
    <property type="taxonomic scope" value="Bacteria"/>
</dbReference>
<dbReference type="SUPFAM" id="SSF63380">
    <property type="entry name" value="Riboflavin synthase domain-like"/>
    <property type="match status" value="1"/>
</dbReference>
<evidence type="ECO:0000259" key="2">
    <source>
        <dbReference type="PROSITE" id="PS51384"/>
    </source>
</evidence>
<proteinExistence type="predicted"/>
<dbReference type="PROSITE" id="PS51085">
    <property type="entry name" value="2FE2S_FER_2"/>
    <property type="match status" value="1"/>
</dbReference>
<evidence type="ECO:0000313" key="3">
    <source>
        <dbReference type="EMBL" id="KFN48815.1"/>
    </source>
</evidence>
<keyword evidence="4" id="KW-1185">Reference proteome</keyword>
<dbReference type="GO" id="GO:0016491">
    <property type="term" value="F:oxidoreductase activity"/>
    <property type="evidence" value="ECO:0007669"/>
    <property type="project" value="InterPro"/>
</dbReference>
<dbReference type="OrthoDB" id="9796486at2"/>
<dbReference type="PANTHER" id="PTHR47354:SF3">
    <property type="entry name" value="OXIDOREDUCTASE-RELATED"/>
    <property type="match status" value="1"/>
</dbReference>
<dbReference type="InterPro" id="IPR012675">
    <property type="entry name" value="Beta-grasp_dom_sf"/>
</dbReference>
<dbReference type="PRINTS" id="PR00406">
    <property type="entry name" value="CYTB5RDTASE"/>
</dbReference>
<dbReference type="Gene3D" id="3.40.50.80">
    <property type="entry name" value="Nucleotide-binding domain of ferredoxin-NADP reductase (FNR) module"/>
    <property type="match status" value="1"/>
</dbReference>
<dbReference type="STRING" id="1121013.GCA_000426365_02630"/>
<dbReference type="InterPro" id="IPR001433">
    <property type="entry name" value="OxRdtase_FAD/NAD-bd"/>
</dbReference>
<dbReference type="SUPFAM" id="SSF54292">
    <property type="entry name" value="2Fe-2S ferredoxin-like"/>
    <property type="match status" value="1"/>
</dbReference>
<dbReference type="EMBL" id="AWXU01000048">
    <property type="protein sequence ID" value="KFN48815.1"/>
    <property type="molecule type" value="Genomic_DNA"/>
</dbReference>
<dbReference type="InterPro" id="IPR001041">
    <property type="entry name" value="2Fe-2S_ferredoxin-type"/>
</dbReference>
<protein>
    <recommendedName>
        <fullName evidence="5">FAD-binding FR-type domain-containing protein</fullName>
    </recommendedName>
</protein>
<dbReference type="InterPro" id="IPR036010">
    <property type="entry name" value="2Fe-2S_ferredoxin-like_sf"/>
</dbReference>
<dbReference type="Pfam" id="PF00175">
    <property type="entry name" value="NAD_binding_1"/>
    <property type="match status" value="1"/>
</dbReference>
<gene>
    <name evidence="3" type="ORF">P873_13465</name>
</gene>
<accession>A0A091BWU3</accession>
<dbReference type="InterPro" id="IPR039261">
    <property type="entry name" value="FNR_nucleotide-bd"/>
</dbReference>
<dbReference type="PROSITE" id="PS51384">
    <property type="entry name" value="FAD_FR"/>
    <property type="match status" value="1"/>
</dbReference>
<dbReference type="Gene3D" id="3.10.20.30">
    <property type="match status" value="1"/>
</dbReference>
<feature type="domain" description="FAD-binding FR-type" evidence="2">
    <location>
        <begin position="46"/>
        <end position="148"/>
    </location>
</feature>
<dbReference type="Pfam" id="PF00970">
    <property type="entry name" value="FAD_binding_6"/>
    <property type="match status" value="1"/>
</dbReference>
<feature type="domain" description="2Fe-2S ferredoxin-type" evidence="1">
    <location>
        <begin position="288"/>
        <end position="372"/>
    </location>
</feature>
<dbReference type="CDD" id="cd06216">
    <property type="entry name" value="FNR_iron_sulfur_binding_2"/>
    <property type="match status" value="1"/>
</dbReference>
<dbReference type="RefSeq" id="WP_026817530.1">
    <property type="nucleotide sequence ID" value="NZ_AUFF01000011.1"/>
</dbReference>
<dbReference type="PANTHER" id="PTHR47354">
    <property type="entry name" value="NADH OXIDOREDUCTASE HCR"/>
    <property type="match status" value="1"/>
</dbReference>
<dbReference type="GO" id="GO:0051536">
    <property type="term" value="F:iron-sulfur cluster binding"/>
    <property type="evidence" value="ECO:0007669"/>
    <property type="project" value="InterPro"/>
</dbReference>
<name>A0A091BWU3_9GAMM</name>